<dbReference type="InterPro" id="IPR053157">
    <property type="entry name" value="Sterol_Uptake_Regulator"/>
</dbReference>
<gene>
    <name evidence="3" type="ORF">LEL_03538</name>
</gene>
<dbReference type="PANTHER" id="PTHR47784:SF9">
    <property type="entry name" value="ZN(II)2CYS6 TRANSCRIPTION FACTOR (EUROFUNG)"/>
    <property type="match status" value="1"/>
</dbReference>
<dbReference type="Proteomes" id="UP000076881">
    <property type="component" value="Unassembled WGS sequence"/>
</dbReference>
<dbReference type="GO" id="GO:0001228">
    <property type="term" value="F:DNA-binding transcription activator activity, RNA polymerase II-specific"/>
    <property type="evidence" value="ECO:0007669"/>
    <property type="project" value="TreeGrafter"/>
</dbReference>
<accession>A0A162KAJ8</accession>
<dbReference type="AlphaFoldDB" id="A0A162KAJ8"/>
<evidence type="ECO:0000313" key="4">
    <source>
        <dbReference type="Proteomes" id="UP000076881"/>
    </source>
</evidence>
<name>A0A162KAJ8_CORDF</name>
<dbReference type="PROSITE" id="PS50234">
    <property type="entry name" value="VWFA"/>
    <property type="match status" value="1"/>
</dbReference>
<dbReference type="EMBL" id="AZHF01000002">
    <property type="protein sequence ID" value="OAA80052.1"/>
    <property type="molecule type" value="Genomic_DNA"/>
</dbReference>
<feature type="compositionally biased region" description="Low complexity" evidence="1">
    <location>
        <begin position="307"/>
        <end position="318"/>
    </location>
</feature>
<protein>
    <submittedName>
        <fullName evidence="3">von Willebrand factor, type A</fullName>
    </submittedName>
</protein>
<evidence type="ECO:0000313" key="3">
    <source>
        <dbReference type="EMBL" id="OAA80052.1"/>
    </source>
</evidence>
<dbReference type="STRING" id="1081108.A0A162KAJ8"/>
<sequence length="991" mass="112637">MLSGTIKEEFKDPCWATAATLGILTFASTDVDATTSKQPWPLGPEDSSDLEWLRLGAGKMKLWQLLNPLRPQSAFKPMAHVLARISEPLPDRGVDGVPPDLARLCGMDEASTADNNAYHNIAHGLAQLQDVQGLQDGYGSALRVSGHMSGAFEALLREKDLMALILLCMWYETARKTKWWIEMRAKYEYAAIRSYIQLHHSENIAAMMSMVGLSEVRRAADVQRIGLRRRSLSLYRKNVNIASFYFYQDGSRDNITRDSTCTSRRRDANLASSQSANTVEEAVIAYYDNPNRNSASAMTSEKKSDKAPPAAASANDNDVLPSYKTVEKAAIHNHTNAVIRAAQVRAQDEQEMQSMLQNVQFRFRLYNPDLEPEHELEGYCNCLVHQYQRKKWERRKVQSMWSKAVMYPGEKAYDNCYTTQVNVFTSNPYRFNVISPYYSYNRNYVSTSSWSPPRPRADLYTEYVRQTIELNAFLNAKAESEINAKEPEVSIWEIDNLAKAASALSLEKSGGRSDTPEASWASTEKGAKAQPEPLATTSTNKSDRRQSWFKKMITKKTPEEKEAHRLEKLSARCGTLRNSILQEEHARWPTQDWRRLVADYQNKVGMTRKVAELREKYPIQYLHLLSAGYFEPIPVAWADQASNPLKFRIEGMEGWRGITPTWRGYEDTAEERLYWVLNHREGTEGARLKPDMISALNMARQRMMCAVEPPPQYFSAADTCHVQHTSSGYSKQVMAPPFRAFDAPETAADDTMILLDVSGSMDFDPMRPNYNDYLITGYSRSTQPKNKGKITNAIHVAKAIIRRFVDAMINHSHSGRGYQLTTFANHASYMGVLNHRNFASVWRNVQFGGGTRVMTGWQRVKRLHFEKHRASATHHPVYGWQAGPQTPMLRLLLLLDGEATDMDEFELDLLGNSWAHVTIFLIGVDGCPHHHRHANELQRISEVNHHVSFVDAVGNMPERLVTHELLKRHLGYEVSMAEFVELEQPPAYTEL</sequence>
<reference evidence="3 4" key="1">
    <citation type="journal article" date="2016" name="Genome Biol. Evol.">
        <title>Divergent and convergent evolution of fungal pathogenicity.</title>
        <authorList>
            <person name="Shang Y."/>
            <person name="Xiao G."/>
            <person name="Zheng P."/>
            <person name="Cen K."/>
            <person name="Zhan S."/>
            <person name="Wang C."/>
        </authorList>
    </citation>
    <scope>NUCLEOTIDE SEQUENCE [LARGE SCALE GENOMIC DNA]</scope>
    <source>
        <strain evidence="3 4">RCEF 1005</strain>
    </source>
</reference>
<comment type="caution">
    <text evidence="3">The sequence shown here is derived from an EMBL/GenBank/DDBJ whole genome shotgun (WGS) entry which is preliminary data.</text>
</comment>
<proteinExistence type="predicted"/>
<dbReference type="SUPFAM" id="SSF53300">
    <property type="entry name" value="vWA-like"/>
    <property type="match status" value="1"/>
</dbReference>
<dbReference type="InterPro" id="IPR002035">
    <property type="entry name" value="VWF_A"/>
</dbReference>
<evidence type="ECO:0000256" key="1">
    <source>
        <dbReference type="SAM" id="MobiDB-lite"/>
    </source>
</evidence>
<dbReference type="InterPro" id="IPR036465">
    <property type="entry name" value="vWFA_dom_sf"/>
</dbReference>
<evidence type="ECO:0000259" key="2">
    <source>
        <dbReference type="PROSITE" id="PS50234"/>
    </source>
</evidence>
<feature type="region of interest" description="Disordered" evidence="1">
    <location>
        <begin position="507"/>
        <end position="554"/>
    </location>
</feature>
<dbReference type="PANTHER" id="PTHR47784">
    <property type="entry name" value="STEROL UPTAKE CONTROL PROTEIN 2"/>
    <property type="match status" value="1"/>
</dbReference>
<dbReference type="OrthoDB" id="2142598at2759"/>
<feature type="region of interest" description="Disordered" evidence="1">
    <location>
        <begin position="294"/>
        <end position="319"/>
    </location>
</feature>
<feature type="domain" description="VWFA" evidence="2">
    <location>
        <begin position="750"/>
        <end position="965"/>
    </location>
</feature>
<organism evidence="3 4">
    <name type="scientific">Akanthomyces lecanii RCEF 1005</name>
    <dbReference type="NCBI Taxonomy" id="1081108"/>
    <lineage>
        <taxon>Eukaryota</taxon>
        <taxon>Fungi</taxon>
        <taxon>Dikarya</taxon>
        <taxon>Ascomycota</taxon>
        <taxon>Pezizomycotina</taxon>
        <taxon>Sordariomycetes</taxon>
        <taxon>Hypocreomycetidae</taxon>
        <taxon>Hypocreales</taxon>
        <taxon>Cordycipitaceae</taxon>
        <taxon>Akanthomyces</taxon>
        <taxon>Cordyceps confragosa</taxon>
    </lineage>
</organism>
<keyword evidence="4" id="KW-1185">Reference proteome</keyword>
<dbReference type="Gene3D" id="3.40.50.410">
    <property type="entry name" value="von Willebrand factor, type A domain"/>
    <property type="match status" value="1"/>
</dbReference>